<sequence>MRGEMREPEMESGGVRRHIALICAHSNPSGPLGRRDTGGMSVYIREVSRALACLGHDVDIFTGVGGTDEPSVNTPSTRLPGRLRPRGGRIRTIPVPALPPHGKAPDRFQGIADRFAEAVCRHNRLRVRPYDVIFSHYWISGMAGVQAAERLQTPHAVMFHTLSELKRRALGKRVDSPCRLCAERRVARKSRCVIAATHQERAALQDHYGVSNDRTVIIPCGVDDHIFRPLDRSACRRRLNLAPEEAVLLFVGRFDPVKGLERLIRAVALVEPSRPIRLLVVGGDPAEDDLVWKEMTQLAENLVPDGRISFLGRVEHGELSVYYNAADLYVVSSFYESFGLAILEAMACGTPVVGPPVGVLQDIPKGSVAAVLTPDNAPETLAQGILKGLSRGIGPSDRETIRAVVSRYRWRETARKLEAVFADMKADVSIPWKGEASDQRMSLPHVGF</sequence>
<dbReference type="InterPro" id="IPR050194">
    <property type="entry name" value="Glycosyltransferase_grp1"/>
</dbReference>
<dbReference type="RefSeq" id="WP_170920399.1">
    <property type="nucleotide sequence ID" value="NZ_FWXF01000005.1"/>
</dbReference>
<evidence type="ECO:0000313" key="4">
    <source>
        <dbReference type="EMBL" id="SMC21930.1"/>
    </source>
</evidence>
<dbReference type="GO" id="GO:0016757">
    <property type="term" value="F:glycosyltransferase activity"/>
    <property type="evidence" value="ECO:0007669"/>
    <property type="project" value="InterPro"/>
</dbReference>
<dbReference type="PANTHER" id="PTHR45947">
    <property type="entry name" value="SULFOQUINOVOSYL TRANSFERASE SQD2"/>
    <property type="match status" value="1"/>
</dbReference>
<dbReference type="STRING" id="1121390.SAMN02746041_01318"/>
<dbReference type="EMBL" id="FWXF01000005">
    <property type="protein sequence ID" value="SMC21930.1"/>
    <property type="molecule type" value="Genomic_DNA"/>
</dbReference>
<keyword evidence="4" id="KW-0808">Transferase</keyword>
<dbReference type="Gene3D" id="3.40.50.2000">
    <property type="entry name" value="Glycogen Phosphorylase B"/>
    <property type="match status" value="2"/>
</dbReference>
<feature type="region of interest" description="Disordered" evidence="1">
    <location>
        <begin position="67"/>
        <end position="87"/>
    </location>
</feature>
<evidence type="ECO:0000313" key="5">
    <source>
        <dbReference type="Proteomes" id="UP000192783"/>
    </source>
</evidence>
<gene>
    <name evidence="4" type="ORF">SAMN02746041_01318</name>
</gene>
<dbReference type="InterPro" id="IPR028098">
    <property type="entry name" value="Glyco_trans_4-like_N"/>
</dbReference>
<dbReference type="SUPFAM" id="SSF53756">
    <property type="entry name" value="UDP-Glycosyltransferase/glycogen phosphorylase"/>
    <property type="match status" value="1"/>
</dbReference>
<dbReference type="AlphaFoldDB" id="A0A1W1XDI0"/>
<accession>A0A1W1XDI0</accession>
<reference evidence="4 5" key="1">
    <citation type="submission" date="2017-04" db="EMBL/GenBank/DDBJ databases">
        <authorList>
            <person name="Afonso C.L."/>
            <person name="Miller P.J."/>
            <person name="Scott M.A."/>
            <person name="Spackman E."/>
            <person name="Goraichik I."/>
            <person name="Dimitrov K.M."/>
            <person name="Suarez D.L."/>
            <person name="Swayne D.E."/>
        </authorList>
    </citation>
    <scope>NUCLEOTIDE SEQUENCE [LARGE SCALE GENOMIC DNA]</scope>
    <source>
        <strain evidence="4 5">DSM 13146</strain>
    </source>
</reference>
<name>A0A1W1XDI0_9BACT</name>
<dbReference type="PANTHER" id="PTHR45947:SF3">
    <property type="entry name" value="SULFOQUINOVOSYL TRANSFERASE SQD2"/>
    <property type="match status" value="1"/>
</dbReference>
<feature type="domain" description="Glycosyl transferase family 1" evidence="2">
    <location>
        <begin position="235"/>
        <end position="391"/>
    </location>
</feature>
<evidence type="ECO:0000256" key="1">
    <source>
        <dbReference type="SAM" id="MobiDB-lite"/>
    </source>
</evidence>
<organism evidence="4 5">
    <name type="scientific">Desulfacinum hydrothermale DSM 13146</name>
    <dbReference type="NCBI Taxonomy" id="1121390"/>
    <lineage>
        <taxon>Bacteria</taxon>
        <taxon>Pseudomonadati</taxon>
        <taxon>Thermodesulfobacteriota</taxon>
        <taxon>Syntrophobacteria</taxon>
        <taxon>Syntrophobacterales</taxon>
        <taxon>Syntrophobacteraceae</taxon>
        <taxon>Desulfacinum</taxon>
    </lineage>
</organism>
<dbReference type="InterPro" id="IPR001296">
    <property type="entry name" value="Glyco_trans_1"/>
</dbReference>
<evidence type="ECO:0000259" key="2">
    <source>
        <dbReference type="Pfam" id="PF00534"/>
    </source>
</evidence>
<evidence type="ECO:0000259" key="3">
    <source>
        <dbReference type="Pfam" id="PF13579"/>
    </source>
</evidence>
<protein>
    <submittedName>
        <fullName evidence="4">D-inositol-3-phosphate glycosyltransferase</fullName>
    </submittedName>
</protein>
<feature type="domain" description="Glycosyltransferase subfamily 4-like N-terminal" evidence="3">
    <location>
        <begin position="38"/>
        <end position="221"/>
    </location>
</feature>
<proteinExistence type="predicted"/>
<dbReference type="Proteomes" id="UP000192783">
    <property type="component" value="Unassembled WGS sequence"/>
</dbReference>
<dbReference type="Pfam" id="PF13579">
    <property type="entry name" value="Glyco_trans_4_4"/>
    <property type="match status" value="1"/>
</dbReference>
<keyword evidence="5" id="KW-1185">Reference proteome</keyword>
<dbReference type="Pfam" id="PF00534">
    <property type="entry name" value="Glycos_transf_1"/>
    <property type="match status" value="1"/>
</dbReference>